<evidence type="ECO:0000256" key="2">
    <source>
        <dbReference type="SAM" id="SignalP"/>
    </source>
</evidence>
<name>A0A3Q3GHN1_9LABR</name>
<dbReference type="GeneTree" id="ENSGT01120000271982"/>
<dbReference type="PANTHER" id="PTHR36878">
    <property type="entry name" value="SMALL INTEGRAL MEMBRANE PROTEIN 30"/>
    <property type="match status" value="1"/>
</dbReference>
<dbReference type="InterPro" id="IPR031742">
    <property type="entry name" value="DUF4730"/>
</dbReference>
<proteinExistence type="predicted"/>
<evidence type="ECO:0000313" key="3">
    <source>
        <dbReference type="Ensembl" id="ENSLBEP00000030278.1"/>
    </source>
</evidence>
<feature type="transmembrane region" description="Helical" evidence="1">
    <location>
        <begin position="35"/>
        <end position="53"/>
    </location>
</feature>
<dbReference type="Ensembl" id="ENSLBET00000031686.1">
    <property type="protein sequence ID" value="ENSLBEP00000030278.1"/>
    <property type="gene ID" value="ENSLBEG00000022876.1"/>
</dbReference>
<feature type="signal peptide" evidence="2">
    <location>
        <begin position="1"/>
        <end position="25"/>
    </location>
</feature>
<evidence type="ECO:0000256" key="1">
    <source>
        <dbReference type="SAM" id="Phobius"/>
    </source>
</evidence>
<feature type="chain" id="PRO_5018522560" evidence="2">
    <location>
        <begin position="26"/>
        <end position="107"/>
    </location>
</feature>
<dbReference type="Proteomes" id="UP000261660">
    <property type="component" value="Unplaced"/>
</dbReference>
<accession>A0A3Q3GHN1</accession>
<dbReference type="Pfam" id="PF15873">
    <property type="entry name" value="DUF4730"/>
    <property type="match status" value="1"/>
</dbReference>
<keyword evidence="4" id="KW-1185">Reference proteome</keyword>
<dbReference type="PANTHER" id="PTHR36878:SF1">
    <property type="entry name" value="SMALL INTEGRAL MEMBRANE PROTEIN 30"/>
    <property type="match status" value="1"/>
</dbReference>
<organism evidence="3 4">
    <name type="scientific">Labrus bergylta</name>
    <name type="common">ballan wrasse</name>
    <dbReference type="NCBI Taxonomy" id="56723"/>
    <lineage>
        <taxon>Eukaryota</taxon>
        <taxon>Metazoa</taxon>
        <taxon>Chordata</taxon>
        <taxon>Craniata</taxon>
        <taxon>Vertebrata</taxon>
        <taxon>Euteleostomi</taxon>
        <taxon>Actinopterygii</taxon>
        <taxon>Neopterygii</taxon>
        <taxon>Teleostei</taxon>
        <taxon>Neoteleostei</taxon>
        <taxon>Acanthomorphata</taxon>
        <taxon>Eupercaria</taxon>
        <taxon>Labriformes</taxon>
        <taxon>Labridae</taxon>
        <taxon>Labrus</taxon>
    </lineage>
</organism>
<dbReference type="InParanoid" id="A0A3Q3GHN1"/>
<keyword evidence="1" id="KW-0812">Transmembrane</keyword>
<reference evidence="3" key="2">
    <citation type="submission" date="2025-09" db="UniProtKB">
        <authorList>
            <consortium name="Ensembl"/>
        </authorList>
    </citation>
    <scope>IDENTIFICATION</scope>
</reference>
<reference evidence="3" key="1">
    <citation type="submission" date="2025-08" db="UniProtKB">
        <authorList>
            <consortium name="Ensembl"/>
        </authorList>
    </citation>
    <scope>IDENTIFICATION</scope>
</reference>
<keyword evidence="1" id="KW-0472">Membrane</keyword>
<evidence type="ECO:0000313" key="4">
    <source>
        <dbReference type="Proteomes" id="UP000261660"/>
    </source>
</evidence>
<keyword evidence="1" id="KW-1133">Transmembrane helix</keyword>
<dbReference type="AlphaFoldDB" id="A0A3Q3GHN1"/>
<keyword evidence="2" id="KW-0732">Signal</keyword>
<sequence length="107" mass="12112">YHSIATQVIAISGLLILCLVSPAEAYDSGDALALILGTILTMVGFCAFLGWYARRRNDTTFCKNDSELEWLVDSKTVIFFFHKTYKFSQLKLAHSCDTFSTRMIIIY</sequence>
<protein>
    <submittedName>
        <fullName evidence="3">Uncharacterized protein</fullName>
    </submittedName>
</protein>
<dbReference type="STRING" id="56723.ENSLBEP00000030278"/>